<sequence length="231" mass="25187">MGSSLARTPAIPIIVHGLVSHATLNPTGGVDGFEGNSQALSLKFPFRRNMGFREFGILDLEGNLFTGKLPSGFVGFVGSFFKLRGLYLANNKLNGTVPAVLGSKCQYFQHLDLSGNSLLGGIPYTLGNCRRLRMLLLFSNKLNGEIPRELGQLGSLEVLDISRNFINGMIPSELGHCAELSVLVLSSLFEMWPNDKNKNRKVSVSLPTVANHEYNHFQGSIPTEITALPKL</sequence>
<evidence type="ECO:0008006" key="9">
    <source>
        <dbReference type="Google" id="ProtNLM"/>
    </source>
</evidence>
<dbReference type="InterPro" id="IPR001611">
    <property type="entry name" value="Leu-rich_rpt"/>
</dbReference>
<name>A0A6A6NKN0_HEVBR</name>
<keyword evidence="4" id="KW-0677">Repeat</keyword>
<evidence type="ECO:0000256" key="2">
    <source>
        <dbReference type="ARBA" id="ARBA00022614"/>
    </source>
</evidence>
<protein>
    <recommendedName>
        <fullName evidence="9">Leucine-rich repeat-containing N-terminal plant-type domain-containing protein</fullName>
    </recommendedName>
</protein>
<comment type="caution">
    <text evidence="7">The sequence shown here is derived from an EMBL/GenBank/DDBJ whole genome shotgun (WGS) entry which is preliminary data.</text>
</comment>
<keyword evidence="3" id="KW-0732">Signal</keyword>
<evidence type="ECO:0000256" key="1">
    <source>
        <dbReference type="ARBA" id="ARBA00004370"/>
    </source>
</evidence>
<keyword evidence="8" id="KW-1185">Reference proteome</keyword>
<comment type="subcellular location">
    <subcellularLocation>
        <location evidence="1">Membrane</location>
    </subcellularLocation>
</comment>
<reference evidence="7 8" key="1">
    <citation type="journal article" date="2020" name="Mol. Plant">
        <title>The Chromosome-Based Rubber Tree Genome Provides New Insights into Spurge Genome Evolution and Rubber Biosynthesis.</title>
        <authorList>
            <person name="Liu J."/>
            <person name="Shi C."/>
            <person name="Shi C.C."/>
            <person name="Li W."/>
            <person name="Zhang Q.J."/>
            <person name="Zhang Y."/>
            <person name="Li K."/>
            <person name="Lu H.F."/>
            <person name="Shi C."/>
            <person name="Zhu S.T."/>
            <person name="Xiao Z.Y."/>
            <person name="Nan H."/>
            <person name="Yue Y."/>
            <person name="Zhu X.G."/>
            <person name="Wu Y."/>
            <person name="Hong X.N."/>
            <person name="Fan G.Y."/>
            <person name="Tong Y."/>
            <person name="Zhang D."/>
            <person name="Mao C.L."/>
            <person name="Liu Y.L."/>
            <person name="Hao S.J."/>
            <person name="Liu W.Q."/>
            <person name="Lv M.Q."/>
            <person name="Zhang H.B."/>
            <person name="Liu Y."/>
            <person name="Hu-Tang G.R."/>
            <person name="Wang J.P."/>
            <person name="Wang J.H."/>
            <person name="Sun Y.H."/>
            <person name="Ni S.B."/>
            <person name="Chen W.B."/>
            <person name="Zhang X.C."/>
            <person name="Jiao Y.N."/>
            <person name="Eichler E.E."/>
            <person name="Li G.H."/>
            <person name="Liu X."/>
            <person name="Gao L.Z."/>
        </authorList>
    </citation>
    <scope>NUCLEOTIDE SEQUENCE [LARGE SCALE GENOMIC DNA]</scope>
    <source>
        <strain evidence="8">cv. GT1</strain>
        <tissue evidence="7">Leaf</tissue>
    </source>
</reference>
<keyword evidence="5" id="KW-0472">Membrane</keyword>
<keyword evidence="6" id="KW-0325">Glycoprotein</keyword>
<accession>A0A6A6NKN0</accession>
<dbReference type="SUPFAM" id="SSF52058">
    <property type="entry name" value="L domain-like"/>
    <property type="match status" value="1"/>
</dbReference>
<dbReference type="GO" id="GO:0016020">
    <property type="term" value="C:membrane"/>
    <property type="evidence" value="ECO:0007669"/>
    <property type="project" value="UniProtKB-SubCell"/>
</dbReference>
<evidence type="ECO:0000256" key="5">
    <source>
        <dbReference type="ARBA" id="ARBA00023136"/>
    </source>
</evidence>
<dbReference type="Proteomes" id="UP000467840">
    <property type="component" value="Chromosome 5"/>
</dbReference>
<evidence type="ECO:0000256" key="4">
    <source>
        <dbReference type="ARBA" id="ARBA00022737"/>
    </source>
</evidence>
<dbReference type="AlphaFoldDB" id="A0A6A6NKN0"/>
<proteinExistence type="predicted"/>
<keyword evidence="2" id="KW-0433">Leucine-rich repeat</keyword>
<gene>
    <name evidence="7" type="ORF">GH714_028739</name>
</gene>
<evidence type="ECO:0000313" key="7">
    <source>
        <dbReference type="EMBL" id="KAF2325443.1"/>
    </source>
</evidence>
<dbReference type="FunFam" id="3.80.10.10:FF:000041">
    <property type="entry name" value="LRR receptor-like serine/threonine-protein kinase ERECTA"/>
    <property type="match status" value="1"/>
</dbReference>
<organism evidence="7 8">
    <name type="scientific">Hevea brasiliensis</name>
    <name type="common">Para rubber tree</name>
    <name type="synonym">Siphonia brasiliensis</name>
    <dbReference type="NCBI Taxonomy" id="3981"/>
    <lineage>
        <taxon>Eukaryota</taxon>
        <taxon>Viridiplantae</taxon>
        <taxon>Streptophyta</taxon>
        <taxon>Embryophyta</taxon>
        <taxon>Tracheophyta</taxon>
        <taxon>Spermatophyta</taxon>
        <taxon>Magnoliopsida</taxon>
        <taxon>eudicotyledons</taxon>
        <taxon>Gunneridae</taxon>
        <taxon>Pentapetalae</taxon>
        <taxon>rosids</taxon>
        <taxon>fabids</taxon>
        <taxon>Malpighiales</taxon>
        <taxon>Euphorbiaceae</taxon>
        <taxon>Crotonoideae</taxon>
        <taxon>Micrandreae</taxon>
        <taxon>Hevea</taxon>
    </lineage>
</organism>
<evidence type="ECO:0000313" key="8">
    <source>
        <dbReference type="Proteomes" id="UP000467840"/>
    </source>
</evidence>
<dbReference type="Gene3D" id="3.80.10.10">
    <property type="entry name" value="Ribonuclease Inhibitor"/>
    <property type="match status" value="1"/>
</dbReference>
<dbReference type="Pfam" id="PF00560">
    <property type="entry name" value="LRR_1"/>
    <property type="match status" value="4"/>
</dbReference>
<dbReference type="PANTHER" id="PTHR47988">
    <property type="entry name" value="SOMATIC EMBRYOGENESIS RECEPTOR KINASE 1"/>
    <property type="match status" value="1"/>
</dbReference>
<dbReference type="EMBL" id="JAAGAX010000001">
    <property type="protein sequence ID" value="KAF2325443.1"/>
    <property type="molecule type" value="Genomic_DNA"/>
</dbReference>
<evidence type="ECO:0000256" key="3">
    <source>
        <dbReference type="ARBA" id="ARBA00022729"/>
    </source>
</evidence>
<evidence type="ECO:0000256" key="6">
    <source>
        <dbReference type="ARBA" id="ARBA00023180"/>
    </source>
</evidence>
<dbReference type="InterPro" id="IPR032675">
    <property type="entry name" value="LRR_dom_sf"/>
</dbReference>